<proteinExistence type="predicted"/>
<feature type="transmembrane region" description="Helical" evidence="10">
    <location>
        <begin position="118"/>
        <end position="136"/>
    </location>
</feature>
<evidence type="ECO:0000256" key="2">
    <source>
        <dbReference type="ARBA" id="ARBA00022448"/>
    </source>
</evidence>
<comment type="subcellular location">
    <subcellularLocation>
        <location evidence="1">Cell membrane</location>
        <topology evidence="1">Multi-pass membrane protein</topology>
    </subcellularLocation>
</comment>
<dbReference type="InterPro" id="IPR003593">
    <property type="entry name" value="AAA+_ATPase"/>
</dbReference>
<organism evidence="12 13">
    <name type="scientific">Jiangella aurantiaca</name>
    <dbReference type="NCBI Taxonomy" id="2530373"/>
    <lineage>
        <taxon>Bacteria</taxon>
        <taxon>Bacillati</taxon>
        <taxon>Actinomycetota</taxon>
        <taxon>Actinomycetes</taxon>
        <taxon>Jiangellales</taxon>
        <taxon>Jiangellaceae</taxon>
        <taxon>Jiangella</taxon>
    </lineage>
</organism>
<dbReference type="SMART" id="SM00382">
    <property type="entry name" value="AAA"/>
    <property type="match status" value="1"/>
</dbReference>
<keyword evidence="13" id="KW-1185">Reference proteome</keyword>
<dbReference type="GO" id="GO:0005886">
    <property type="term" value="C:plasma membrane"/>
    <property type="evidence" value="ECO:0007669"/>
    <property type="project" value="UniProtKB-SubCell"/>
</dbReference>
<feature type="transmembrane region" description="Helical" evidence="10">
    <location>
        <begin position="317"/>
        <end position="336"/>
    </location>
</feature>
<dbReference type="InterPro" id="IPR051120">
    <property type="entry name" value="ABC_AA/LPS_Transport"/>
</dbReference>
<dbReference type="RefSeq" id="WP_132104587.1">
    <property type="nucleotide sequence ID" value="NZ_SMLB01000027.1"/>
</dbReference>
<feature type="domain" description="ABC transporter" evidence="11">
    <location>
        <begin position="405"/>
        <end position="639"/>
    </location>
</feature>
<sequence length="646" mass="68380">MIAARGLGGFAVVFMALAALAVWREDLGLPMFYLVLASTALFWVAQATSWNVLSGYSGYFSFGQGAFVGVGAYTTAVLGGRHGVDFYLTVPVAAVFSAVLALIVGGLAFRLRSFRGEIFALLTLAVPFILAAFARVNSEIDGGQGVVVPVPEFPEWMGQFQDFLYLLNLLVAVVAVAAAFAIQHTRFGWALASIRDAEDVAEGLGVATFRYKMLAIAVTGLIGGAAGSLFALQIGFVTVESVFGLTIPLFVIVMSVLGGRTHWFGPVLGAVVIVLIQDRLSASGFEGWNLIVLGAILAVLVVVAPDGLQARLWRRPWPAVAALVLVTGVLAVVDAWGTPLDWFVSGVLAAVAVVLWPGHAPASAERRPPAPDHVDLGEIGESTGHSGQQLPENSKINGEPGEVLVECREVSRYFGGVRALDGVSLQLRAGELVGLVGPNGSGKTTLVNLVSGALRPTSGTMAVAGRDIVGLAPHRIAHVGVSRTHQIPKPFESMTVRDNVAMAIMFGRQPRPLTAAREEAEQCLDIVHLGHLAGARPAEINLHERQLLEMARAIATKPKVLLLDEALAGLNPAEIDAAVAVVRRIHASGITIVIVEHLLRVVNQLATRVVVLNRGRLLADGDPRTVMSDPDVIRAYLGRHAHARGS</sequence>
<dbReference type="OrthoDB" id="9805514at2"/>
<keyword evidence="2" id="KW-0813">Transport</keyword>
<feature type="transmembrane region" description="Helical" evidence="10">
    <location>
        <begin position="214"/>
        <end position="236"/>
    </location>
</feature>
<dbReference type="InterPro" id="IPR032823">
    <property type="entry name" value="BCA_ABC_TP_C"/>
</dbReference>
<evidence type="ECO:0000256" key="8">
    <source>
        <dbReference type="ARBA" id="ARBA00023136"/>
    </source>
</evidence>
<evidence type="ECO:0000256" key="1">
    <source>
        <dbReference type="ARBA" id="ARBA00004651"/>
    </source>
</evidence>
<evidence type="ECO:0000256" key="4">
    <source>
        <dbReference type="ARBA" id="ARBA00022692"/>
    </source>
</evidence>
<keyword evidence="8 10" id="KW-0472">Membrane</keyword>
<dbReference type="CDD" id="cd06581">
    <property type="entry name" value="TM_PBP1_LivM_like"/>
    <property type="match status" value="1"/>
</dbReference>
<evidence type="ECO:0000259" key="11">
    <source>
        <dbReference type="PROSITE" id="PS50893"/>
    </source>
</evidence>
<name>A0A4R5A7J5_9ACTN</name>
<feature type="transmembrane region" description="Helical" evidence="10">
    <location>
        <begin position="342"/>
        <end position="358"/>
    </location>
</feature>
<dbReference type="SUPFAM" id="SSF52540">
    <property type="entry name" value="P-loop containing nucleoside triphosphate hydrolases"/>
    <property type="match status" value="1"/>
</dbReference>
<dbReference type="Proteomes" id="UP000295217">
    <property type="component" value="Unassembled WGS sequence"/>
</dbReference>
<evidence type="ECO:0000256" key="9">
    <source>
        <dbReference type="SAM" id="MobiDB-lite"/>
    </source>
</evidence>
<keyword evidence="6 12" id="KW-0067">ATP-binding</keyword>
<protein>
    <submittedName>
        <fullName evidence="12">ATP-binding cassette domain-containing protein</fullName>
    </submittedName>
</protein>
<comment type="caution">
    <text evidence="12">The sequence shown here is derived from an EMBL/GenBank/DDBJ whole genome shotgun (WGS) entry which is preliminary data.</text>
</comment>
<keyword evidence="7 10" id="KW-1133">Transmembrane helix</keyword>
<evidence type="ECO:0000313" key="13">
    <source>
        <dbReference type="Proteomes" id="UP000295217"/>
    </source>
</evidence>
<gene>
    <name evidence="12" type="ORF">E1262_18360</name>
</gene>
<dbReference type="Pfam" id="PF02653">
    <property type="entry name" value="BPD_transp_2"/>
    <property type="match status" value="1"/>
</dbReference>
<dbReference type="GO" id="GO:0015658">
    <property type="term" value="F:branched-chain amino acid transmembrane transporter activity"/>
    <property type="evidence" value="ECO:0007669"/>
    <property type="project" value="InterPro"/>
</dbReference>
<dbReference type="CDD" id="cd03219">
    <property type="entry name" value="ABC_Mj1267_LivG_branched"/>
    <property type="match status" value="1"/>
</dbReference>
<dbReference type="PROSITE" id="PS50893">
    <property type="entry name" value="ABC_TRANSPORTER_2"/>
    <property type="match status" value="1"/>
</dbReference>
<dbReference type="PANTHER" id="PTHR45772">
    <property type="entry name" value="CONSERVED COMPONENT OF ABC TRANSPORTER FOR NATURAL AMINO ACIDS-RELATED"/>
    <property type="match status" value="1"/>
</dbReference>
<dbReference type="InterPro" id="IPR043428">
    <property type="entry name" value="LivM-like"/>
</dbReference>
<feature type="transmembrane region" description="Helical" evidence="10">
    <location>
        <begin position="60"/>
        <end position="80"/>
    </location>
</feature>
<dbReference type="Pfam" id="PF12399">
    <property type="entry name" value="BCA_ABC_TP_C"/>
    <property type="match status" value="1"/>
</dbReference>
<evidence type="ECO:0000313" key="12">
    <source>
        <dbReference type="EMBL" id="TDD67615.1"/>
    </source>
</evidence>
<dbReference type="GO" id="GO:0005524">
    <property type="term" value="F:ATP binding"/>
    <property type="evidence" value="ECO:0007669"/>
    <property type="project" value="UniProtKB-KW"/>
</dbReference>
<feature type="transmembrane region" description="Helical" evidence="10">
    <location>
        <begin position="31"/>
        <end position="53"/>
    </location>
</feature>
<feature type="compositionally biased region" description="Polar residues" evidence="9">
    <location>
        <begin position="383"/>
        <end position="396"/>
    </location>
</feature>
<dbReference type="InterPro" id="IPR027417">
    <property type="entry name" value="P-loop_NTPase"/>
</dbReference>
<dbReference type="AlphaFoldDB" id="A0A4R5A7J5"/>
<feature type="region of interest" description="Disordered" evidence="9">
    <location>
        <begin position="362"/>
        <end position="398"/>
    </location>
</feature>
<evidence type="ECO:0000256" key="10">
    <source>
        <dbReference type="SAM" id="Phobius"/>
    </source>
</evidence>
<feature type="transmembrane region" description="Helical" evidence="10">
    <location>
        <begin position="288"/>
        <end position="305"/>
    </location>
</feature>
<dbReference type="InterPro" id="IPR001851">
    <property type="entry name" value="ABC_transp_permease"/>
</dbReference>
<evidence type="ECO:0000256" key="5">
    <source>
        <dbReference type="ARBA" id="ARBA00022741"/>
    </source>
</evidence>
<keyword evidence="3" id="KW-1003">Cell membrane</keyword>
<dbReference type="EMBL" id="SMLB01000027">
    <property type="protein sequence ID" value="TDD67615.1"/>
    <property type="molecule type" value="Genomic_DNA"/>
</dbReference>
<keyword evidence="5" id="KW-0547">Nucleotide-binding</keyword>
<reference evidence="12 13" key="1">
    <citation type="submission" date="2019-02" db="EMBL/GenBank/DDBJ databases">
        <title>Draft genome sequences of novel Actinobacteria.</title>
        <authorList>
            <person name="Sahin N."/>
            <person name="Ay H."/>
            <person name="Saygin H."/>
        </authorList>
    </citation>
    <scope>NUCLEOTIDE SEQUENCE [LARGE SCALE GENOMIC DNA]</scope>
    <source>
        <strain evidence="12 13">8K307</strain>
    </source>
</reference>
<feature type="transmembrane region" description="Helical" evidence="10">
    <location>
        <begin position="86"/>
        <end position="111"/>
    </location>
</feature>
<dbReference type="Gene3D" id="3.40.50.300">
    <property type="entry name" value="P-loop containing nucleotide triphosphate hydrolases"/>
    <property type="match status" value="1"/>
</dbReference>
<dbReference type="GO" id="GO:0016887">
    <property type="term" value="F:ATP hydrolysis activity"/>
    <property type="evidence" value="ECO:0007669"/>
    <property type="project" value="InterPro"/>
</dbReference>
<dbReference type="Pfam" id="PF00005">
    <property type="entry name" value="ABC_tran"/>
    <property type="match status" value="1"/>
</dbReference>
<evidence type="ECO:0000256" key="6">
    <source>
        <dbReference type="ARBA" id="ARBA00022840"/>
    </source>
</evidence>
<feature type="transmembrane region" description="Helical" evidence="10">
    <location>
        <begin position="163"/>
        <end position="182"/>
    </location>
</feature>
<keyword evidence="4 10" id="KW-0812">Transmembrane</keyword>
<evidence type="ECO:0000256" key="7">
    <source>
        <dbReference type="ARBA" id="ARBA00022989"/>
    </source>
</evidence>
<dbReference type="InterPro" id="IPR003439">
    <property type="entry name" value="ABC_transporter-like_ATP-bd"/>
</dbReference>
<evidence type="ECO:0000256" key="3">
    <source>
        <dbReference type="ARBA" id="ARBA00022475"/>
    </source>
</evidence>
<feature type="compositionally biased region" description="Basic and acidic residues" evidence="9">
    <location>
        <begin position="364"/>
        <end position="376"/>
    </location>
</feature>
<accession>A0A4R5A7J5</accession>